<organism evidence="1 2">
    <name type="scientific">Diabrotica virgifera virgifera</name>
    <name type="common">western corn rootworm</name>
    <dbReference type="NCBI Taxonomy" id="50390"/>
    <lineage>
        <taxon>Eukaryota</taxon>
        <taxon>Metazoa</taxon>
        <taxon>Ecdysozoa</taxon>
        <taxon>Arthropoda</taxon>
        <taxon>Hexapoda</taxon>
        <taxon>Insecta</taxon>
        <taxon>Pterygota</taxon>
        <taxon>Neoptera</taxon>
        <taxon>Endopterygota</taxon>
        <taxon>Coleoptera</taxon>
        <taxon>Polyphaga</taxon>
        <taxon>Cucujiformia</taxon>
        <taxon>Chrysomeloidea</taxon>
        <taxon>Chrysomelidae</taxon>
        <taxon>Galerucinae</taxon>
        <taxon>Diabroticina</taxon>
        <taxon>Diabroticites</taxon>
        <taxon>Diabrotica</taxon>
    </lineage>
</organism>
<evidence type="ECO:0008006" key="3">
    <source>
        <dbReference type="Google" id="ProtNLM"/>
    </source>
</evidence>
<keyword evidence="2" id="KW-1185">Reference proteome</keyword>
<reference evidence="1" key="1">
    <citation type="submission" date="2025-05" db="UniProtKB">
        <authorList>
            <consortium name="EnsemblMetazoa"/>
        </authorList>
    </citation>
    <scope>IDENTIFICATION</scope>
</reference>
<dbReference type="PANTHER" id="PTHR47510:SF3">
    <property type="entry name" value="ENDO_EXONUCLEASE_PHOSPHATASE DOMAIN-CONTAINING PROTEIN"/>
    <property type="match status" value="1"/>
</dbReference>
<dbReference type="RefSeq" id="XP_050497314.1">
    <property type="nucleotide sequence ID" value="XM_050641357.1"/>
</dbReference>
<name>A0ABM5JHA0_DIAVI</name>
<dbReference type="GeneID" id="126878567"/>
<dbReference type="PANTHER" id="PTHR47510">
    <property type="entry name" value="REVERSE TRANSCRIPTASE DOMAIN-CONTAINING PROTEIN"/>
    <property type="match status" value="1"/>
</dbReference>
<proteinExistence type="predicted"/>
<evidence type="ECO:0000313" key="2">
    <source>
        <dbReference type="Proteomes" id="UP001652700"/>
    </source>
</evidence>
<protein>
    <recommendedName>
        <fullName evidence="3">RNA-directed DNA polymerase from transposon X-element</fullName>
    </recommendedName>
</protein>
<accession>A0ABM5JHA0</accession>
<evidence type="ECO:0000313" key="1">
    <source>
        <dbReference type="EnsemblMetazoa" id="XP_050497314.1"/>
    </source>
</evidence>
<dbReference type="Proteomes" id="UP001652700">
    <property type="component" value="Unplaced"/>
</dbReference>
<dbReference type="EnsemblMetazoa" id="XM_050641357.1">
    <property type="protein sequence ID" value="XP_050497314.1"/>
    <property type="gene ID" value="LOC126878567"/>
</dbReference>
<sequence length="223" mass="26576">MQKMRNQALNRYRRSRNPEHWNYYKQIRNLITSTIRREKKIYLNNKLQNCNIKEKWNELRKINVLNRKQNHIPDNLKDVNKLNQHFTAACSINQQPSNELLSFYRNHSMPVQEPFRFNTVSMEDVADIILSVKSKAFGQDDLNITLIQLCCPFIVPFITHIVNSCIIEFYFPASWKRAKIIPLPKIKNPTEFNHLRCISILPTFSKIIEKIIEKQMSNFLEKK</sequence>